<accession>D6PKW8</accession>
<dbReference type="EMBL" id="GU943135">
    <property type="protein sequence ID" value="ADD96369.1"/>
    <property type="molecule type" value="Genomic_DNA"/>
</dbReference>
<protein>
    <submittedName>
        <fullName evidence="1">Uncharacterized protein</fullName>
    </submittedName>
</protein>
<name>D6PKW8_9ZZZZ</name>
<organism evidence="1">
    <name type="scientific">uncultured organism MedDCM-OCT-S09-C20</name>
    <dbReference type="NCBI Taxonomy" id="743645"/>
    <lineage>
        <taxon>unclassified sequences</taxon>
        <taxon>environmental samples</taxon>
    </lineage>
</organism>
<evidence type="ECO:0000313" key="1">
    <source>
        <dbReference type="EMBL" id="ADD96369.1"/>
    </source>
</evidence>
<proteinExistence type="predicted"/>
<reference evidence="1" key="1">
    <citation type="journal article" date="2010" name="ISME J.">
        <title>Metagenome of the Mediterranean deep chlorophyll maximum studied by direct and fosmid library 454 pyrosequencing.</title>
        <authorList>
            <person name="Ghai R."/>
            <person name="Martin-Cuadrado A.B."/>
            <person name="Molto A.G."/>
            <person name="Heredia I.G."/>
            <person name="Cabrera R."/>
            <person name="Martin J."/>
            <person name="Verdu M."/>
            <person name="Deschamps P."/>
            <person name="Moreira D."/>
            <person name="Lopez-Garcia P."/>
            <person name="Mira A."/>
            <person name="Rodriguez-Valera F."/>
        </authorList>
    </citation>
    <scope>NUCLEOTIDE SEQUENCE</scope>
</reference>
<sequence length="60" mass="6536">MTTELTNLPCGTVQIRVCEDSICATGWVSSHHLVGTKEAQLKESLRRAAYNAFIEEKAAG</sequence>
<dbReference type="AlphaFoldDB" id="D6PKW8"/>